<dbReference type="OrthoDB" id="693805at2759"/>
<reference evidence="3" key="1">
    <citation type="journal article" date="2019" name="Nat. Commun.">
        <title>The genome of broomcorn millet.</title>
        <authorList>
            <person name="Zou C."/>
            <person name="Miki D."/>
            <person name="Li D."/>
            <person name="Tang Q."/>
            <person name="Xiao L."/>
            <person name="Rajput S."/>
            <person name="Deng P."/>
            <person name="Jia W."/>
            <person name="Huang R."/>
            <person name="Zhang M."/>
            <person name="Sun Y."/>
            <person name="Hu J."/>
            <person name="Fu X."/>
            <person name="Schnable P.S."/>
            <person name="Li F."/>
            <person name="Zhang H."/>
            <person name="Feng B."/>
            <person name="Zhu X."/>
            <person name="Liu R."/>
            <person name="Schnable J.C."/>
            <person name="Zhu J.-K."/>
            <person name="Zhang H."/>
        </authorList>
    </citation>
    <scope>NUCLEOTIDE SEQUENCE [LARGE SCALE GENOMIC DNA]</scope>
</reference>
<feature type="compositionally biased region" description="Basic residues" evidence="1">
    <location>
        <begin position="1"/>
        <end position="10"/>
    </location>
</feature>
<dbReference type="AlphaFoldDB" id="A0A3L6SW04"/>
<name>A0A3L6SW04_PANMI</name>
<sequence length="174" mass="20282">MWTSTKKLKKVSPSSCRRSRGSTSSRDNMPVPSSHRDTDSQEDMTPAVPRSRVQTRMRVLTSVERLVPRNDYEWEALNLLKNQTYHHVKIFEPLFFIKTGLKVDMTRAFSYAGWYNFADMTEPGSKFRTMEFLMSLSFAPNGNTRDIYFYFFDEQFKLTAKELSVGLGFEKRAC</sequence>
<dbReference type="EMBL" id="PQIB02000003">
    <property type="protein sequence ID" value="RLN28642.1"/>
    <property type="molecule type" value="Genomic_DNA"/>
</dbReference>
<evidence type="ECO:0000256" key="1">
    <source>
        <dbReference type="SAM" id="MobiDB-lite"/>
    </source>
</evidence>
<evidence type="ECO:0000313" key="3">
    <source>
        <dbReference type="Proteomes" id="UP000275267"/>
    </source>
</evidence>
<keyword evidence="3" id="KW-1185">Reference proteome</keyword>
<protein>
    <submittedName>
        <fullName evidence="2">Uncharacterized protein</fullName>
    </submittedName>
</protein>
<organism evidence="2 3">
    <name type="scientific">Panicum miliaceum</name>
    <name type="common">Proso millet</name>
    <name type="synonym">Broomcorn millet</name>
    <dbReference type="NCBI Taxonomy" id="4540"/>
    <lineage>
        <taxon>Eukaryota</taxon>
        <taxon>Viridiplantae</taxon>
        <taxon>Streptophyta</taxon>
        <taxon>Embryophyta</taxon>
        <taxon>Tracheophyta</taxon>
        <taxon>Spermatophyta</taxon>
        <taxon>Magnoliopsida</taxon>
        <taxon>Liliopsida</taxon>
        <taxon>Poales</taxon>
        <taxon>Poaceae</taxon>
        <taxon>PACMAD clade</taxon>
        <taxon>Panicoideae</taxon>
        <taxon>Panicodae</taxon>
        <taxon>Paniceae</taxon>
        <taxon>Panicinae</taxon>
        <taxon>Panicum</taxon>
        <taxon>Panicum sect. Panicum</taxon>
    </lineage>
</organism>
<feature type="compositionally biased region" description="Low complexity" evidence="1">
    <location>
        <begin position="12"/>
        <end position="26"/>
    </location>
</feature>
<accession>A0A3L6SW04</accession>
<gene>
    <name evidence="2" type="ORF">C2845_PM05G20110</name>
</gene>
<dbReference type="Proteomes" id="UP000275267">
    <property type="component" value="Unassembled WGS sequence"/>
</dbReference>
<evidence type="ECO:0000313" key="2">
    <source>
        <dbReference type="EMBL" id="RLN28642.1"/>
    </source>
</evidence>
<comment type="caution">
    <text evidence="2">The sequence shown here is derived from an EMBL/GenBank/DDBJ whole genome shotgun (WGS) entry which is preliminary data.</text>
</comment>
<proteinExistence type="predicted"/>
<feature type="region of interest" description="Disordered" evidence="1">
    <location>
        <begin position="1"/>
        <end position="51"/>
    </location>
</feature>